<dbReference type="Proteomes" id="UP000078476">
    <property type="component" value="Unassembled WGS sequence"/>
</dbReference>
<gene>
    <name evidence="2" type="ORF">A1359_00925</name>
</gene>
<dbReference type="STRING" id="980561.A1359_00925"/>
<reference evidence="2 3" key="1">
    <citation type="submission" date="2016-03" db="EMBL/GenBank/DDBJ databases">
        <authorList>
            <person name="Ploux O."/>
        </authorList>
    </citation>
    <scope>NUCLEOTIDE SEQUENCE [LARGE SCALE GENOMIC DNA]</scope>
    <source>
        <strain evidence="2 3">R-45370</strain>
    </source>
</reference>
<comment type="caution">
    <text evidence="2">The sequence shown here is derived from an EMBL/GenBank/DDBJ whole genome shotgun (WGS) entry which is preliminary data.</text>
</comment>
<feature type="transmembrane region" description="Helical" evidence="1">
    <location>
        <begin position="12"/>
        <end position="39"/>
    </location>
</feature>
<feature type="transmembrane region" description="Helical" evidence="1">
    <location>
        <begin position="171"/>
        <end position="192"/>
    </location>
</feature>
<keyword evidence="1" id="KW-1133">Transmembrane helix</keyword>
<feature type="transmembrane region" description="Helical" evidence="1">
    <location>
        <begin position="102"/>
        <end position="127"/>
    </location>
</feature>
<feature type="transmembrane region" description="Helical" evidence="1">
    <location>
        <begin position="281"/>
        <end position="303"/>
    </location>
</feature>
<evidence type="ECO:0000256" key="1">
    <source>
        <dbReference type="SAM" id="Phobius"/>
    </source>
</evidence>
<keyword evidence="1" id="KW-0472">Membrane</keyword>
<feature type="transmembrane region" description="Helical" evidence="1">
    <location>
        <begin position="139"/>
        <end position="159"/>
    </location>
</feature>
<sequence>MKMPAVALSLNSGFGIFFGLLFVVLLASLMTILLSWLLLSRYKKSVGQLMLACGNSTTATAEYSRHEADDTLGPGLACSNISADSHADLLYRRMIAGPWLYAARYALAGMPFAVVMSVSFGMAFSQAQINPLGAADHPLQFLLMGWLFAWPVVVAALLITKLNWQNRCALLCGYFVILIILGALLTLMPTEAISLWGKRAIGWSGETPTRVAAKWFMLNLVPTLLLITFRNRRIRAVAPLVLAFMTAVATGLLSVLLWLVINHQHFQAASDFLTVAFAMRANTAFIITLILITLAACGVFAVLGGWLSQKIRQGYLAKSLSDLSLSLDAVWLLFASCYAIVLALAGPGWAVFGIAAFLLYKFSLKHTYKLLPSHQSDAYFCPTLLVLRVFSLGKRSETLFDTIAAYWRYIGTIQLIAGTDLAQSTVAPHQFLSFITGKLKGLFIDSEAAVNRSIRAIDHRPDADGRFRINDFLCHQDTWQSVLSKLVAGNDVVLMDLRNFQPENQGCIFEINQLLQSVSVHRLVLVVDNTTDRQLFREVLLAACAGLPLGSPNSGISADEVQLFELKSDHAKALRMLLMRLSAAAGGAKSVA</sequence>
<name>A0A177N7Z4_9GAMM</name>
<proteinExistence type="predicted"/>
<feature type="transmembrane region" description="Helical" evidence="1">
    <location>
        <begin position="212"/>
        <end position="229"/>
    </location>
</feature>
<feature type="transmembrane region" description="Helical" evidence="1">
    <location>
        <begin position="340"/>
        <end position="360"/>
    </location>
</feature>
<evidence type="ECO:0000313" key="2">
    <source>
        <dbReference type="EMBL" id="OAI14001.1"/>
    </source>
</evidence>
<dbReference type="OrthoDB" id="9178117at2"/>
<feature type="transmembrane region" description="Helical" evidence="1">
    <location>
        <begin position="236"/>
        <end position="261"/>
    </location>
</feature>
<protein>
    <submittedName>
        <fullName evidence="2">Uncharacterized protein</fullName>
    </submittedName>
</protein>
<organism evidence="2 3">
    <name type="scientific">Methylomonas lenta</name>
    <dbReference type="NCBI Taxonomy" id="980561"/>
    <lineage>
        <taxon>Bacteria</taxon>
        <taxon>Pseudomonadati</taxon>
        <taxon>Pseudomonadota</taxon>
        <taxon>Gammaproteobacteria</taxon>
        <taxon>Methylococcales</taxon>
        <taxon>Methylococcaceae</taxon>
        <taxon>Methylomonas</taxon>
    </lineage>
</organism>
<keyword evidence="3" id="KW-1185">Reference proteome</keyword>
<dbReference type="AlphaFoldDB" id="A0A177N7Z4"/>
<evidence type="ECO:0000313" key="3">
    <source>
        <dbReference type="Proteomes" id="UP000078476"/>
    </source>
</evidence>
<dbReference type="EMBL" id="LUUI01000114">
    <property type="protein sequence ID" value="OAI14001.1"/>
    <property type="molecule type" value="Genomic_DNA"/>
</dbReference>
<accession>A0A177N7Z4</accession>
<keyword evidence="1" id="KW-0812">Transmembrane</keyword>